<dbReference type="Gene3D" id="3.30.70.330">
    <property type="match status" value="1"/>
</dbReference>
<name>A0A9Q1GNF5_9CARY</name>
<dbReference type="PROSITE" id="PS50102">
    <property type="entry name" value="RRM"/>
    <property type="match status" value="1"/>
</dbReference>
<evidence type="ECO:0000313" key="4">
    <source>
        <dbReference type="Proteomes" id="UP001153076"/>
    </source>
</evidence>
<dbReference type="InterPro" id="IPR035979">
    <property type="entry name" value="RBD_domain_sf"/>
</dbReference>
<keyword evidence="1" id="KW-0694">RNA-binding</keyword>
<comment type="caution">
    <text evidence="3">The sequence shown here is derived from an EMBL/GenBank/DDBJ whole genome shotgun (WGS) entry which is preliminary data.</text>
</comment>
<evidence type="ECO:0000313" key="3">
    <source>
        <dbReference type="EMBL" id="KAJ8423775.1"/>
    </source>
</evidence>
<accession>A0A9Q1GNF5</accession>
<sequence length="168" mass="19422">MKESRLENSHFVNNLPEELDIHGLKGIFLKVGRGCDARIPQRRTRRFKIRFGFVRFGRKEEALKGIFNQATIRGRRIQVAMAKASKSMVPAKVIQQHNQNWQWREWLKRSLVCTSEEPKDLATLSSAIINGYGQCSKICALSSYKFIMTYPTKPLTEEALELHEELDL</sequence>
<feature type="domain" description="RRM" evidence="2">
    <location>
        <begin position="8"/>
        <end position="84"/>
    </location>
</feature>
<organism evidence="3 4">
    <name type="scientific">Carnegiea gigantea</name>
    <dbReference type="NCBI Taxonomy" id="171969"/>
    <lineage>
        <taxon>Eukaryota</taxon>
        <taxon>Viridiplantae</taxon>
        <taxon>Streptophyta</taxon>
        <taxon>Embryophyta</taxon>
        <taxon>Tracheophyta</taxon>
        <taxon>Spermatophyta</taxon>
        <taxon>Magnoliopsida</taxon>
        <taxon>eudicotyledons</taxon>
        <taxon>Gunneridae</taxon>
        <taxon>Pentapetalae</taxon>
        <taxon>Caryophyllales</taxon>
        <taxon>Cactineae</taxon>
        <taxon>Cactaceae</taxon>
        <taxon>Cactoideae</taxon>
        <taxon>Echinocereeae</taxon>
        <taxon>Carnegiea</taxon>
    </lineage>
</organism>
<keyword evidence="4" id="KW-1185">Reference proteome</keyword>
<evidence type="ECO:0000259" key="2">
    <source>
        <dbReference type="PROSITE" id="PS50102"/>
    </source>
</evidence>
<dbReference type="Proteomes" id="UP001153076">
    <property type="component" value="Unassembled WGS sequence"/>
</dbReference>
<protein>
    <recommendedName>
        <fullName evidence="2">RRM domain-containing protein</fullName>
    </recommendedName>
</protein>
<gene>
    <name evidence="3" type="ORF">Cgig2_008303</name>
</gene>
<dbReference type="InterPro" id="IPR000504">
    <property type="entry name" value="RRM_dom"/>
</dbReference>
<proteinExistence type="predicted"/>
<dbReference type="Pfam" id="PF00076">
    <property type="entry name" value="RRM_1"/>
    <property type="match status" value="1"/>
</dbReference>
<reference evidence="3" key="1">
    <citation type="submission" date="2022-04" db="EMBL/GenBank/DDBJ databases">
        <title>Carnegiea gigantea Genome sequencing and assembly v2.</title>
        <authorList>
            <person name="Copetti D."/>
            <person name="Sanderson M.J."/>
            <person name="Burquez A."/>
            <person name="Wojciechowski M.F."/>
        </authorList>
    </citation>
    <scope>NUCLEOTIDE SEQUENCE</scope>
    <source>
        <strain evidence="3">SGP5-SGP5p</strain>
        <tissue evidence="3">Aerial part</tissue>
    </source>
</reference>
<dbReference type="EMBL" id="JAKOGI010001868">
    <property type="protein sequence ID" value="KAJ8423775.1"/>
    <property type="molecule type" value="Genomic_DNA"/>
</dbReference>
<dbReference type="InterPro" id="IPR012677">
    <property type="entry name" value="Nucleotide-bd_a/b_plait_sf"/>
</dbReference>
<dbReference type="SUPFAM" id="SSF54928">
    <property type="entry name" value="RNA-binding domain, RBD"/>
    <property type="match status" value="1"/>
</dbReference>
<dbReference type="GO" id="GO:0003723">
    <property type="term" value="F:RNA binding"/>
    <property type="evidence" value="ECO:0007669"/>
    <property type="project" value="UniProtKB-UniRule"/>
</dbReference>
<dbReference type="AlphaFoldDB" id="A0A9Q1GNF5"/>
<dbReference type="CDD" id="cd00590">
    <property type="entry name" value="RRM_SF"/>
    <property type="match status" value="1"/>
</dbReference>
<evidence type="ECO:0000256" key="1">
    <source>
        <dbReference type="PROSITE-ProRule" id="PRU00176"/>
    </source>
</evidence>
<dbReference type="OrthoDB" id="1749483at2759"/>